<evidence type="ECO:0000313" key="1">
    <source>
        <dbReference type="EMBL" id="KAF2862502.1"/>
    </source>
</evidence>
<sequence>MALLGVYGDSSSVSSWVWRVAAGERAARLHRLSGVVFKVKCKLTSYSRLVAEFKSLSPTNGEKQVEDLAKSDAAEPLVAVIEEAGARRSLDCQNVLLTTECSLSVESQLQLQGGDGDDELRADGLSRTAGNGCHKHISMPTAEVLCCTSK</sequence>
<proteinExistence type="predicted"/>
<keyword evidence="2" id="KW-1185">Reference proteome</keyword>
<dbReference type="EMBL" id="MU005965">
    <property type="protein sequence ID" value="KAF2862502.1"/>
    <property type="molecule type" value="Genomic_DNA"/>
</dbReference>
<dbReference type="AlphaFoldDB" id="A0A6A7C5I0"/>
<organism evidence="1 2">
    <name type="scientific">Piedraia hortae CBS 480.64</name>
    <dbReference type="NCBI Taxonomy" id="1314780"/>
    <lineage>
        <taxon>Eukaryota</taxon>
        <taxon>Fungi</taxon>
        <taxon>Dikarya</taxon>
        <taxon>Ascomycota</taxon>
        <taxon>Pezizomycotina</taxon>
        <taxon>Dothideomycetes</taxon>
        <taxon>Dothideomycetidae</taxon>
        <taxon>Capnodiales</taxon>
        <taxon>Piedraiaceae</taxon>
        <taxon>Piedraia</taxon>
    </lineage>
</organism>
<reference evidence="1" key="1">
    <citation type="journal article" date="2020" name="Stud. Mycol.">
        <title>101 Dothideomycetes genomes: a test case for predicting lifestyles and emergence of pathogens.</title>
        <authorList>
            <person name="Haridas S."/>
            <person name="Albert R."/>
            <person name="Binder M."/>
            <person name="Bloem J."/>
            <person name="Labutti K."/>
            <person name="Salamov A."/>
            <person name="Andreopoulos B."/>
            <person name="Baker S."/>
            <person name="Barry K."/>
            <person name="Bills G."/>
            <person name="Bluhm B."/>
            <person name="Cannon C."/>
            <person name="Castanera R."/>
            <person name="Culley D."/>
            <person name="Daum C."/>
            <person name="Ezra D."/>
            <person name="Gonzalez J."/>
            <person name="Henrissat B."/>
            <person name="Kuo A."/>
            <person name="Liang C."/>
            <person name="Lipzen A."/>
            <person name="Lutzoni F."/>
            <person name="Magnuson J."/>
            <person name="Mondo S."/>
            <person name="Nolan M."/>
            <person name="Ohm R."/>
            <person name="Pangilinan J."/>
            <person name="Park H.-J."/>
            <person name="Ramirez L."/>
            <person name="Alfaro M."/>
            <person name="Sun H."/>
            <person name="Tritt A."/>
            <person name="Yoshinaga Y."/>
            <person name="Zwiers L.-H."/>
            <person name="Turgeon B."/>
            <person name="Goodwin S."/>
            <person name="Spatafora J."/>
            <person name="Crous P."/>
            <person name="Grigoriev I."/>
        </authorList>
    </citation>
    <scope>NUCLEOTIDE SEQUENCE</scope>
    <source>
        <strain evidence="1">CBS 480.64</strain>
    </source>
</reference>
<gene>
    <name evidence="1" type="ORF">K470DRAFT_262741</name>
</gene>
<name>A0A6A7C5I0_9PEZI</name>
<protein>
    <submittedName>
        <fullName evidence="1">Uncharacterized protein</fullName>
    </submittedName>
</protein>
<dbReference type="Proteomes" id="UP000799421">
    <property type="component" value="Unassembled WGS sequence"/>
</dbReference>
<evidence type="ECO:0000313" key="2">
    <source>
        <dbReference type="Proteomes" id="UP000799421"/>
    </source>
</evidence>
<accession>A0A6A7C5I0</accession>